<dbReference type="Gene3D" id="1.25.40.10">
    <property type="entry name" value="Tetratricopeptide repeat domain"/>
    <property type="match status" value="1"/>
</dbReference>
<dbReference type="EMBL" id="CP058905">
    <property type="protein sequence ID" value="QLK01428.1"/>
    <property type="molecule type" value="Genomic_DNA"/>
</dbReference>
<dbReference type="PANTHER" id="PTHR46082">
    <property type="entry name" value="ATP/GTP-BINDING PROTEIN-RELATED"/>
    <property type="match status" value="1"/>
</dbReference>
<dbReference type="PANTHER" id="PTHR46082:SF6">
    <property type="entry name" value="AAA+ ATPASE DOMAIN-CONTAINING PROTEIN-RELATED"/>
    <property type="match status" value="1"/>
</dbReference>
<dbReference type="AlphaFoldDB" id="A0A7D6GKZ7"/>
<protein>
    <submittedName>
        <fullName evidence="1">Tetratricopeptide repeat protein</fullName>
    </submittedName>
</protein>
<dbReference type="Pfam" id="PF13424">
    <property type="entry name" value="TPR_12"/>
    <property type="match status" value="2"/>
</dbReference>
<dbReference type="SUPFAM" id="SSF52540">
    <property type="entry name" value="P-loop containing nucleoside triphosphate hydrolases"/>
    <property type="match status" value="1"/>
</dbReference>
<name>A0A7D6GKZ7_9ACTN</name>
<dbReference type="SUPFAM" id="SSF48452">
    <property type="entry name" value="TPR-like"/>
    <property type="match status" value="1"/>
</dbReference>
<dbReference type="InterPro" id="IPR019734">
    <property type="entry name" value="TPR_rpt"/>
</dbReference>
<gene>
    <name evidence="1" type="ORF">HZU44_14830</name>
</gene>
<sequence length="614" mass="65725">MTAGSIPGIASTGPHATNTQHVTVLPAEALVAPEVVPAPAGLVNLPVRLRLFVGREDALGWLDSAARDPGVVVVQAIHGLGGIGKSTLVARWAATHRDQHRPIWWITADSRAALDAGLVALTVALQPALAALPSPALREWAVRWLACHDGWLLILDNVTDPAHIADLLGRLPHGRILVTSRRATGWPDIVTPLRLDVLEPDQAVALLTGIVSQGGGVIDPAGAAAVCAELGHLPLAVEQAGAYLAQTRTTVGDYLRLLAQHPAAMYRDGEEGRAAERTIARVWHVTLDAFADDPLPGRLLRALAWYAPEAIPRSLWHHLGDGAGEPAVTRAIGRLAAYNMLSIDPATRAVTVHRLVQAVARTPDPDDPHRQPDDITTARTTATAALTTALPDDWRTPTTWPTWRTLLPHVDALVSQTAAHATDSDRVAQAYLLNATSLFLLNQGNLPHAIAYLKQALTDRRRVLGNDHPDTLTSVNNLAYAYDSAGDLGQAIPLYKQALTDRRRVLGNDHPDTLTSVNNLASAYDSAGDLGQAIPLYKQALTDRRRVLGNDHPDTLTSVNNLASAYDSAGDLGQAIPLFEQALTGCRRVLGNDHPQTRVVYGNLRAAIEGFSSE</sequence>
<proteinExistence type="predicted"/>
<dbReference type="SMART" id="SM00028">
    <property type="entry name" value="TPR"/>
    <property type="match status" value="3"/>
</dbReference>
<dbReference type="InterPro" id="IPR053137">
    <property type="entry name" value="NLR-like"/>
</dbReference>
<dbReference type="InterPro" id="IPR027417">
    <property type="entry name" value="P-loop_NTPase"/>
</dbReference>
<reference evidence="1" key="1">
    <citation type="submission" date="2020-08" db="EMBL/GenBank/DDBJ databases">
        <title>A bifunctional nitrone conjugated secondary metabolite targeting the ribosome.</title>
        <authorList>
            <person name="Limbrick E.M."/>
            <person name="Graf M."/>
            <person name="Derewacz D.K."/>
            <person name="Nguyen F."/>
            <person name="Spraggins J.M."/>
            <person name="Wieland M."/>
            <person name="Ynigez-Gutierrez A.E."/>
            <person name="Reisman B.J."/>
            <person name="Zinshteyn B."/>
            <person name="McCulloch K."/>
            <person name="Iverson T.M."/>
            <person name="Green R."/>
            <person name="Wilson D.N."/>
            <person name="Bachmann B.O."/>
        </authorList>
    </citation>
    <scope>NUCLEOTIDE SEQUENCE</scope>
    <source>
        <strain evidence="1">Africana</strain>
    </source>
</reference>
<evidence type="ECO:0000313" key="1">
    <source>
        <dbReference type="EMBL" id="QLK01428.1"/>
    </source>
</evidence>
<dbReference type="InterPro" id="IPR011990">
    <property type="entry name" value="TPR-like_helical_dom_sf"/>
</dbReference>
<organism evidence="1">
    <name type="scientific">Micromonospora carbonacea</name>
    <dbReference type="NCBI Taxonomy" id="47853"/>
    <lineage>
        <taxon>Bacteria</taxon>
        <taxon>Bacillati</taxon>
        <taxon>Actinomycetota</taxon>
        <taxon>Actinomycetes</taxon>
        <taxon>Micromonosporales</taxon>
        <taxon>Micromonosporaceae</taxon>
        <taxon>Micromonospora</taxon>
    </lineage>
</organism>
<accession>A0A7D6GKZ7</accession>
<dbReference type="PRINTS" id="PR00364">
    <property type="entry name" value="DISEASERSIST"/>
</dbReference>
<dbReference type="Gene3D" id="3.40.50.300">
    <property type="entry name" value="P-loop containing nucleotide triphosphate hydrolases"/>
    <property type="match status" value="1"/>
</dbReference>